<dbReference type="STRING" id="1802579.A2310_03315"/>
<feature type="domain" description="YgjP-like metallopeptidase" evidence="1">
    <location>
        <begin position="78"/>
        <end position="145"/>
    </location>
</feature>
<dbReference type="Pfam" id="PF01863">
    <property type="entry name" value="YgjP-like"/>
    <property type="match status" value="1"/>
</dbReference>
<accession>A0A1F4SH36</accession>
<dbReference type="Gene3D" id="3.30.2010.10">
    <property type="entry name" value="Metalloproteases ('zincins'), catalytic domain"/>
    <property type="match status" value="1"/>
</dbReference>
<gene>
    <name evidence="2" type="ORF">A2310_03315</name>
</gene>
<dbReference type="PANTHER" id="PTHR30399:SF1">
    <property type="entry name" value="UTP PYROPHOSPHATASE"/>
    <property type="match status" value="1"/>
</dbReference>
<evidence type="ECO:0000313" key="2">
    <source>
        <dbReference type="EMBL" id="OGC19023.1"/>
    </source>
</evidence>
<name>A0A1F4SH36_UNCSA</name>
<reference evidence="2 3" key="1">
    <citation type="journal article" date="2016" name="Nat. Commun.">
        <title>Thousands of microbial genomes shed light on interconnected biogeochemical processes in an aquifer system.</title>
        <authorList>
            <person name="Anantharaman K."/>
            <person name="Brown C.T."/>
            <person name="Hug L.A."/>
            <person name="Sharon I."/>
            <person name="Castelle C.J."/>
            <person name="Probst A.J."/>
            <person name="Thomas B.C."/>
            <person name="Singh A."/>
            <person name="Wilkins M.J."/>
            <person name="Karaoz U."/>
            <person name="Brodie E.L."/>
            <person name="Williams K.H."/>
            <person name="Hubbard S.S."/>
            <person name="Banfield J.F."/>
        </authorList>
    </citation>
    <scope>NUCLEOTIDE SEQUENCE [LARGE SCALE GENOMIC DNA]</scope>
</reference>
<organism evidence="2 3">
    <name type="scientific">candidate division WOR-1 bacterium RIFOXYB2_FULL_37_13</name>
    <dbReference type="NCBI Taxonomy" id="1802579"/>
    <lineage>
        <taxon>Bacteria</taxon>
        <taxon>Bacillati</taxon>
        <taxon>Saganbacteria</taxon>
    </lineage>
</organism>
<protein>
    <recommendedName>
        <fullName evidence="1">YgjP-like metallopeptidase domain-containing protein</fullName>
    </recommendedName>
</protein>
<proteinExistence type="predicted"/>
<dbReference type="EMBL" id="MEUB01000062">
    <property type="protein sequence ID" value="OGC19023.1"/>
    <property type="molecule type" value="Genomic_DNA"/>
</dbReference>
<dbReference type="AlphaFoldDB" id="A0A1F4SH36"/>
<dbReference type="InterPro" id="IPR002725">
    <property type="entry name" value="YgjP-like_metallopeptidase"/>
</dbReference>
<sequence length="165" mass="19394">MQIEINKSRNRQRTVSAKVVGETIQISAPQNIPDEKLKEIIENLRSRIEKRTKKRDLTSDTNLQAIVQNLNEKYFEGEIEVQSIEYSTNQDKIFGCCTYREKRIRISHRLATMPTWVRDYVIIHEMAHIIEPNHSKSFWGLVNRYPLTERARGYLIAKGATEEEF</sequence>
<dbReference type="CDD" id="cd07344">
    <property type="entry name" value="M48_yhfN_like"/>
    <property type="match status" value="1"/>
</dbReference>
<comment type="caution">
    <text evidence="2">The sequence shown here is derived from an EMBL/GenBank/DDBJ whole genome shotgun (WGS) entry which is preliminary data.</text>
</comment>
<dbReference type="PANTHER" id="PTHR30399">
    <property type="entry name" value="UNCHARACTERIZED PROTEIN YGJP"/>
    <property type="match status" value="1"/>
</dbReference>
<dbReference type="Proteomes" id="UP000178417">
    <property type="component" value="Unassembled WGS sequence"/>
</dbReference>
<dbReference type="InterPro" id="IPR053136">
    <property type="entry name" value="UTP_pyrophosphatase-like"/>
</dbReference>
<evidence type="ECO:0000259" key="1">
    <source>
        <dbReference type="Pfam" id="PF01863"/>
    </source>
</evidence>
<evidence type="ECO:0000313" key="3">
    <source>
        <dbReference type="Proteomes" id="UP000178417"/>
    </source>
</evidence>